<dbReference type="EMBL" id="PEUT01000056">
    <property type="protein sequence ID" value="PIV13542.1"/>
    <property type="molecule type" value="Genomic_DNA"/>
</dbReference>
<name>A0A2G9LJN5_HUBC1</name>
<accession>A0A2H9M7X5</accession>
<dbReference type="EMBL" id="PETW01000026">
    <property type="protein sequence ID" value="PIV46416.1"/>
    <property type="molecule type" value="Genomic_DNA"/>
</dbReference>
<evidence type="ECO:0000256" key="4">
    <source>
        <dbReference type="ARBA" id="ARBA00017632"/>
    </source>
</evidence>
<dbReference type="Proteomes" id="UP000230713">
    <property type="component" value="Unassembled WGS sequence"/>
</dbReference>
<dbReference type="GO" id="GO:0006183">
    <property type="term" value="P:GTP biosynthetic process"/>
    <property type="evidence" value="ECO:0007669"/>
    <property type="project" value="InterPro"/>
</dbReference>
<dbReference type="EMBL" id="PFFF01000024">
    <property type="protein sequence ID" value="PIV89802.1"/>
    <property type="molecule type" value="Genomic_DNA"/>
</dbReference>
<dbReference type="InterPro" id="IPR034907">
    <property type="entry name" value="NDK-like_dom"/>
</dbReference>
<dbReference type="Pfam" id="PF00334">
    <property type="entry name" value="NDK"/>
    <property type="match status" value="1"/>
</dbReference>
<accession>A0A2H9MN25</accession>
<dbReference type="EMBL" id="PCUF01000006">
    <property type="protein sequence ID" value="PIN66735.1"/>
    <property type="molecule type" value="Genomic_DNA"/>
</dbReference>
<dbReference type="Proteomes" id="UP000231232">
    <property type="component" value="Unassembled WGS sequence"/>
</dbReference>
<dbReference type="GO" id="GO:0006228">
    <property type="term" value="P:UTP biosynthetic process"/>
    <property type="evidence" value="ECO:0007669"/>
    <property type="project" value="InterPro"/>
</dbReference>
<dbReference type="GO" id="GO:0004550">
    <property type="term" value="F:nucleoside diphosphate kinase activity"/>
    <property type="evidence" value="ECO:0007669"/>
    <property type="project" value="UniProtKB-EC"/>
</dbReference>
<dbReference type="InterPro" id="IPR036850">
    <property type="entry name" value="NDK-like_dom_sf"/>
</dbReference>
<accession>A0A2H9P8G7</accession>
<proteinExistence type="inferred from homology"/>
<sequence length="156" mass="17605">MEQTLVLIKPDALQRALVGEIIHRFEQKGLKIVGLKMVQIDKKLAEEHYKHIKEKHGNVFERLQKMIISAPVIAMIVGGVDVVKTVRLIIGTTKARGAEAGTIRGDLAMSIQNNIVHASDSRENAKIEINRFFKPKEIFDWNWSICNSIYASEEIA</sequence>
<evidence type="ECO:0000256" key="10">
    <source>
        <dbReference type="ARBA" id="ARBA00022840"/>
    </source>
</evidence>
<dbReference type="PRINTS" id="PR01243">
    <property type="entry name" value="NUCDPKINASE"/>
</dbReference>
<gene>
    <name evidence="23" type="ORF">CO072_00360</name>
    <name evidence="22" type="ORF">CO124_00950</name>
    <name evidence="18" type="ORF">COS22_01645</name>
    <name evidence="17" type="ORF">COS45_02350</name>
    <name evidence="19" type="ORF">COW47_00985</name>
    <name evidence="16" type="ORF">COW69_00745</name>
    <name evidence="21" type="ORF">COY63_01595</name>
    <name evidence="20" type="ORF">COZ66_01015</name>
</gene>
<dbReference type="EMBL" id="PFUW01000017">
    <property type="protein sequence ID" value="PJB04140.1"/>
    <property type="molecule type" value="Genomic_DNA"/>
</dbReference>
<dbReference type="PANTHER" id="PTHR11349">
    <property type="entry name" value="NUCLEOSIDE DIPHOSPHATE KINASE"/>
    <property type="match status" value="1"/>
</dbReference>
<keyword evidence="12" id="KW-0546">Nucleotide metabolism</keyword>
<dbReference type="CDD" id="cd04413">
    <property type="entry name" value="NDPk_I"/>
    <property type="match status" value="1"/>
</dbReference>
<keyword evidence="10" id="KW-0067">ATP-binding</keyword>
<evidence type="ECO:0000256" key="13">
    <source>
        <dbReference type="PROSITE-ProRule" id="PRU00706"/>
    </source>
</evidence>
<evidence type="ECO:0000256" key="3">
    <source>
        <dbReference type="ARBA" id="ARBA00012966"/>
    </source>
</evidence>
<evidence type="ECO:0000256" key="5">
    <source>
        <dbReference type="ARBA" id="ARBA00022553"/>
    </source>
</evidence>
<evidence type="ECO:0000313" key="26">
    <source>
        <dbReference type="Proteomes" id="UP000229789"/>
    </source>
</evidence>
<evidence type="ECO:0000313" key="21">
    <source>
        <dbReference type="EMBL" id="PIY99802.1"/>
    </source>
</evidence>
<dbReference type="GO" id="GO:0046872">
    <property type="term" value="F:metal ion binding"/>
    <property type="evidence" value="ECO:0007669"/>
    <property type="project" value="UniProtKB-KW"/>
</dbReference>
<dbReference type="Gene3D" id="3.30.70.141">
    <property type="entry name" value="Nucleoside diphosphate kinase-like domain"/>
    <property type="match status" value="1"/>
</dbReference>
<dbReference type="FunFam" id="3.30.70.141:FF:000003">
    <property type="entry name" value="Nucleoside diphosphate kinase"/>
    <property type="match status" value="1"/>
</dbReference>
<evidence type="ECO:0000256" key="8">
    <source>
        <dbReference type="ARBA" id="ARBA00022741"/>
    </source>
</evidence>
<protein>
    <recommendedName>
        <fullName evidence="4">Nucleoside diphosphate kinase</fullName>
        <ecNumber evidence="3">2.7.4.6</ecNumber>
    </recommendedName>
</protein>
<keyword evidence="9 16" id="KW-0418">Kinase</keyword>
<comment type="caution">
    <text evidence="13">Lacks conserved residue(s) required for the propagation of feature annotation.</text>
</comment>
<evidence type="ECO:0000256" key="6">
    <source>
        <dbReference type="ARBA" id="ARBA00022679"/>
    </source>
</evidence>
<keyword evidence="5" id="KW-0597">Phosphoprotein</keyword>
<evidence type="ECO:0000256" key="12">
    <source>
        <dbReference type="ARBA" id="ARBA00023080"/>
    </source>
</evidence>
<feature type="domain" description="Nucleoside diphosphate kinase-like" evidence="15">
    <location>
        <begin position="1"/>
        <end position="140"/>
    </location>
</feature>
<dbReference type="EMBL" id="PFIH01000023">
    <property type="protein sequence ID" value="PIX28163.1"/>
    <property type="molecule type" value="Genomic_DNA"/>
</dbReference>
<evidence type="ECO:0000256" key="14">
    <source>
        <dbReference type="RuleBase" id="RU004011"/>
    </source>
</evidence>
<dbReference type="Proteomes" id="UP000228888">
    <property type="component" value="Unassembled WGS sequence"/>
</dbReference>
<keyword evidence="11" id="KW-0460">Magnesium</keyword>
<accession>A0A2H9M1V0</accession>
<dbReference type="SMART" id="SM00562">
    <property type="entry name" value="NDK"/>
    <property type="match status" value="1"/>
</dbReference>
<accession>A0A2H9N2U5</accession>
<organism evidence="16 26">
    <name type="scientific">Huberarchaeum crystalense</name>
    <dbReference type="NCBI Taxonomy" id="2014257"/>
    <lineage>
        <taxon>Archaea</taxon>
        <taxon>Candidatus Huberarchaeota</taxon>
        <taxon>Candidatus Huberarchaeia</taxon>
        <taxon>Candidatus Huberarchaeales</taxon>
        <taxon>Candidatus Huberarchaeaceae</taxon>
        <taxon>Candidatus Huberarchaeum</taxon>
    </lineage>
</organism>
<keyword evidence="6" id="KW-0808">Transferase</keyword>
<dbReference type="PROSITE" id="PS51374">
    <property type="entry name" value="NDPK_LIKE"/>
    <property type="match status" value="1"/>
</dbReference>
<evidence type="ECO:0000313" key="17">
    <source>
        <dbReference type="EMBL" id="PIV13542.1"/>
    </source>
</evidence>
<comment type="caution">
    <text evidence="16">The sequence shown here is derived from an EMBL/GenBank/DDBJ whole genome shotgun (WGS) entry which is preliminary data.</text>
</comment>
<evidence type="ECO:0000256" key="1">
    <source>
        <dbReference type="ARBA" id="ARBA00001946"/>
    </source>
</evidence>
<dbReference type="EC" id="2.7.4.6" evidence="3"/>
<evidence type="ECO:0000256" key="7">
    <source>
        <dbReference type="ARBA" id="ARBA00022723"/>
    </source>
</evidence>
<dbReference type="Proteomes" id="UP000231449">
    <property type="component" value="Unassembled WGS sequence"/>
</dbReference>
<evidence type="ECO:0000313" key="18">
    <source>
        <dbReference type="EMBL" id="PIV46416.1"/>
    </source>
</evidence>
<evidence type="ECO:0000313" key="25">
    <source>
        <dbReference type="Proteomes" id="UP000228888"/>
    </source>
</evidence>
<comment type="similarity">
    <text evidence="2 13 14">Belongs to the NDK family.</text>
</comment>
<dbReference type="Proteomes" id="UP000228874">
    <property type="component" value="Unassembled WGS sequence"/>
</dbReference>
<accession>A0A2G9LJN5</accession>
<keyword evidence="8" id="KW-0547">Nucleotide-binding</keyword>
<dbReference type="Proteomes" id="UP000230477">
    <property type="component" value="Unassembled WGS sequence"/>
</dbReference>
<evidence type="ECO:0000256" key="11">
    <source>
        <dbReference type="ARBA" id="ARBA00022842"/>
    </source>
</evidence>
<dbReference type="GO" id="GO:0006241">
    <property type="term" value="P:CTP biosynthetic process"/>
    <property type="evidence" value="ECO:0007669"/>
    <property type="project" value="InterPro"/>
</dbReference>
<evidence type="ECO:0000313" key="24">
    <source>
        <dbReference type="Proteomes" id="UP000228874"/>
    </source>
</evidence>
<dbReference type="EMBL" id="PFSX01000011">
    <property type="protein sequence ID" value="PJC01707.1"/>
    <property type="molecule type" value="Genomic_DNA"/>
</dbReference>
<dbReference type="SUPFAM" id="SSF54919">
    <property type="entry name" value="Nucleoside diphosphate kinase, NDK"/>
    <property type="match status" value="1"/>
</dbReference>
<dbReference type="AlphaFoldDB" id="A0A2G9LJN5"/>
<accession>A0A2H9QSI7</accession>
<evidence type="ECO:0000313" key="23">
    <source>
        <dbReference type="EMBL" id="PJC01707.1"/>
    </source>
</evidence>
<accession>A0A2H9RDJ9</accession>
<reference evidence="16 26" key="1">
    <citation type="submission" date="2017-09" db="EMBL/GenBank/DDBJ databases">
        <title>Depth-based differentiation of microbial function through sediment-hosted aquifers and enrichment of novel symbionts in the deep terrestrial subsurface.</title>
        <authorList>
            <person name="Probst A.J."/>
            <person name="Ladd B."/>
            <person name="Jarett J.K."/>
            <person name="Geller-Mcgrath D.E."/>
            <person name="Sieber C.M."/>
            <person name="Emerson J.B."/>
            <person name="Anantharaman K."/>
            <person name="Thomas B.C."/>
            <person name="Malmstrom R."/>
            <person name="Stieglmeier M."/>
            <person name="Klingl A."/>
            <person name="Woyke T."/>
            <person name="Ryan C.M."/>
            <person name="Banfield J.F."/>
        </authorList>
    </citation>
    <scope>NUCLEOTIDE SEQUENCE [LARGE SCALE GENOMIC DNA]</scope>
    <source>
        <strain evidence="18">CG02_land_8_20_14_3_00_31_209</strain>
        <strain evidence="17">CG03_land_8_20_14_0_80_31_114</strain>
        <strain evidence="19">CG17_big_fil_post_rev_8_21_14_2_50_31_73</strain>
        <strain evidence="16">CG18_big_fil_WC_8_21_14_2_50_31_19</strain>
        <strain evidence="21">CG_4_10_14_0_8_um_filter_31_133</strain>
        <strain evidence="20">CG_4_8_14_3_um_filter</strain>
        <strain evidence="23">CG_4_9_14_0_8_um_filter_31_21</strain>
        <strain evidence="22">CG_4_9_14_3_um_filter_31_125</strain>
    </source>
</reference>
<keyword evidence="7" id="KW-0479">Metal-binding</keyword>
<dbReference type="InterPro" id="IPR001564">
    <property type="entry name" value="Nucleoside_diP_kinase"/>
</dbReference>
<evidence type="ECO:0000313" key="19">
    <source>
        <dbReference type="EMBL" id="PIV89802.1"/>
    </source>
</evidence>
<evidence type="ECO:0000256" key="9">
    <source>
        <dbReference type="ARBA" id="ARBA00022777"/>
    </source>
</evidence>
<evidence type="ECO:0000259" key="15">
    <source>
        <dbReference type="SMART" id="SM00562"/>
    </source>
</evidence>
<dbReference type="Proteomes" id="UP000229789">
    <property type="component" value="Unassembled WGS sequence"/>
</dbReference>
<dbReference type="NCBIfam" id="NF001908">
    <property type="entry name" value="PRK00668.1"/>
    <property type="match status" value="1"/>
</dbReference>
<reference evidence="24 25" key="2">
    <citation type="submission" date="2017-09" db="EMBL/GenBank/DDBJ databases">
        <title>Depth-based differentiation of microbial function through sediment-hosted aquifers and enrichment of novel symbionts in the deep terrestrial subsurface.</title>
        <authorList>
            <person name="Probst A.J."/>
            <person name="Ladd B."/>
            <person name="Jarett J.K."/>
            <person name="Geller-Mcgrath D.E."/>
            <person name="Sieber C.M.K."/>
            <person name="Emerson J.B."/>
            <person name="Anantharaman K."/>
            <person name="Thomas B.C."/>
            <person name="Malmstrom R."/>
            <person name="Stieglmeier M."/>
            <person name="Klingl A."/>
            <person name="Woyke T."/>
            <person name="Ryan C.M."/>
            <person name="Banfield J.F."/>
        </authorList>
    </citation>
    <scope>NUCLEOTIDE SEQUENCE [LARGE SCALE GENOMIC DNA]</scope>
</reference>
<dbReference type="Proteomes" id="UP000228989">
    <property type="component" value="Unassembled WGS sequence"/>
</dbReference>
<evidence type="ECO:0000313" key="22">
    <source>
        <dbReference type="EMBL" id="PJB04140.1"/>
    </source>
</evidence>
<dbReference type="GO" id="GO:0005524">
    <property type="term" value="F:ATP binding"/>
    <property type="evidence" value="ECO:0007669"/>
    <property type="project" value="UniProtKB-KW"/>
</dbReference>
<evidence type="ECO:0000313" key="16">
    <source>
        <dbReference type="EMBL" id="PIN66735.1"/>
    </source>
</evidence>
<dbReference type="EMBL" id="PFMG01000039">
    <property type="protein sequence ID" value="PIY99802.1"/>
    <property type="molecule type" value="Genomic_DNA"/>
</dbReference>
<comment type="cofactor">
    <cofactor evidence="1">
        <name>Mg(2+)</name>
        <dbReference type="ChEBI" id="CHEBI:18420"/>
    </cofactor>
</comment>
<evidence type="ECO:0000256" key="2">
    <source>
        <dbReference type="ARBA" id="ARBA00008142"/>
    </source>
</evidence>
<evidence type="ECO:0000313" key="20">
    <source>
        <dbReference type="EMBL" id="PIX28163.1"/>
    </source>
</evidence>